<dbReference type="AlphaFoldDB" id="A0A6C0LX73"/>
<dbReference type="EMBL" id="MN740585">
    <property type="protein sequence ID" value="QHU35247.1"/>
    <property type="molecule type" value="Genomic_DNA"/>
</dbReference>
<proteinExistence type="predicted"/>
<sequence length="158" mass="19740">MLPYDIILEISDFIPFYLNKNLFISNKFFFELYKEKYLKNINFIQNTYRKYKLPNDFLSSQLFFSYRDYCKWQKIFNKYNKVKIYRYVLVKYNLEDIRYFPESLLNKACVMHSSRYLIIKDWVENNLIQEKSKRTRRDILDFFIKNRIRLKEVLFVGF</sequence>
<evidence type="ECO:0008006" key="2">
    <source>
        <dbReference type="Google" id="ProtNLM"/>
    </source>
</evidence>
<organism evidence="1">
    <name type="scientific">viral metagenome</name>
    <dbReference type="NCBI Taxonomy" id="1070528"/>
    <lineage>
        <taxon>unclassified sequences</taxon>
        <taxon>metagenomes</taxon>
        <taxon>organismal metagenomes</taxon>
    </lineage>
</organism>
<reference evidence="1" key="1">
    <citation type="journal article" date="2020" name="Nature">
        <title>Giant virus diversity and host interactions through global metagenomics.</title>
        <authorList>
            <person name="Schulz F."/>
            <person name="Roux S."/>
            <person name="Paez-Espino D."/>
            <person name="Jungbluth S."/>
            <person name="Walsh D.A."/>
            <person name="Denef V.J."/>
            <person name="McMahon K.D."/>
            <person name="Konstantinidis K.T."/>
            <person name="Eloe-Fadrosh E.A."/>
            <person name="Kyrpides N.C."/>
            <person name="Woyke T."/>
        </authorList>
    </citation>
    <scope>NUCLEOTIDE SEQUENCE</scope>
    <source>
        <strain evidence="1">GVMAG-S-1017745-26</strain>
    </source>
</reference>
<accession>A0A6C0LX73</accession>
<evidence type="ECO:0000313" key="1">
    <source>
        <dbReference type="EMBL" id="QHU35247.1"/>
    </source>
</evidence>
<protein>
    <recommendedName>
        <fullName evidence="2">F-box domain-containing protein</fullName>
    </recommendedName>
</protein>
<name>A0A6C0LX73_9ZZZZ</name>